<feature type="transmembrane region" description="Helical" evidence="6">
    <location>
        <begin position="916"/>
        <end position="933"/>
    </location>
</feature>
<evidence type="ECO:0000256" key="1">
    <source>
        <dbReference type="ARBA" id="ARBA00022679"/>
    </source>
</evidence>
<comment type="caution">
    <text evidence="8">The sequence shown here is derived from an EMBL/GenBank/DDBJ whole genome shotgun (WGS) entry which is preliminary data.</text>
</comment>
<keyword evidence="3" id="KW-0418">Kinase</keyword>
<feature type="compositionally biased region" description="Basic and acidic residues" evidence="5">
    <location>
        <begin position="1683"/>
        <end position="1692"/>
    </location>
</feature>
<dbReference type="SMART" id="SM00220">
    <property type="entry name" value="S_TKc"/>
    <property type="match status" value="1"/>
</dbReference>
<dbReference type="InterPro" id="IPR023393">
    <property type="entry name" value="START-like_dom_sf"/>
</dbReference>
<feature type="region of interest" description="Disordered" evidence="5">
    <location>
        <begin position="286"/>
        <end position="399"/>
    </location>
</feature>
<accession>A0A9W6ZC95</accession>
<evidence type="ECO:0000256" key="6">
    <source>
        <dbReference type="SAM" id="Phobius"/>
    </source>
</evidence>
<gene>
    <name evidence="8" type="ORF">TrRE_jg3229</name>
</gene>
<dbReference type="SUPFAM" id="SSF55961">
    <property type="entry name" value="Bet v1-like"/>
    <property type="match status" value="1"/>
</dbReference>
<dbReference type="Pfam" id="PF07714">
    <property type="entry name" value="PK_Tyr_Ser-Thr"/>
    <property type="match status" value="2"/>
</dbReference>
<evidence type="ECO:0000313" key="8">
    <source>
        <dbReference type="EMBL" id="GMH49656.1"/>
    </source>
</evidence>
<feature type="compositionally biased region" description="Polar residues" evidence="5">
    <location>
        <begin position="382"/>
        <end position="397"/>
    </location>
</feature>
<feature type="transmembrane region" description="Helical" evidence="6">
    <location>
        <begin position="1045"/>
        <end position="1063"/>
    </location>
</feature>
<keyword evidence="6" id="KW-0472">Membrane</keyword>
<reference evidence="8" key="1">
    <citation type="submission" date="2022-07" db="EMBL/GenBank/DDBJ databases">
        <title>Genome analysis of Parmales, a sister group of diatoms, reveals the evolutionary specialization of diatoms from phago-mixotrophs to photoautotrophs.</title>
        <authorList>
            <person name="Ban H."/>
            <person name="Sato S."/>
            <person name="Yoshikawa S."/>
            <person name="Kazumasa Y."/>
            <person name="Nakamura Y."/>
            <person name="Ichinomiya M."/>
            <person name="Saitoh K."/>
            <person name="Sato N."/>
            <person name="Blanc-Mathieu R."/>
            <person name="Endo H."/>
            <person name="Kuwata A."/>
            <person name="Ogata H."/>
        </authorList>
    </citation>
    <scope>NUCLEOTIDE SEQUENCE</scope>
</reference>
<dbReference type="PANTHER" id="PTHR44329:SF288">
    <property type="entry name" value="MITOGEN-ACTIVATED PROTEIN KINASE KINASE KINASE 20"/>
    <property type="match status" value="1"/>
</dbReference>
<feature type="region of interest" description="Disordered" evidence="5">
    <location>
        <begin position="1672"/>
        <end position="1703"/>
    </location>
</feature>
<feature type="compositionally biased region" description="Gly residues" evidence="5">
    <location>
        <begin position="288"/>
        <end position="300"/>
    </location>
</feature>
<dbReference type="GO" id="GO:0005524">
    <property type="term" value="F:ATP binding"/>
    <property type="evidence" value="ECO:0007669"/>
    <property type="project" value="UniProtKB-KW"/>
</dbReference>
<dbReference type="Gene3D" id="3.30.530.20">
    <property type="match status" value="1"/>
</dbReference>
<dbReference type="Gene3D" id="1.10.510.10">
    <property type="entry name" value="Transferase(Phosphotransferase) domain 1"/>
    <property type="match status" value="1"/>
</dbReference>
<dbReference type="Gene3D" id="3.30.200.20">
    <property type="entry name" value="Phosphorylase Kinase, domain 1"/>
    <property type="match status" value="1"/>
</dbReference>
<feature type="region of interest" description="Disordered" evidence="5">
    <location>
        <begin position="701"/>
        <end position="800"/>
    </location>
</feature>
<feature type="domain" description="Protein kinase" evidence="7">
    <location>
        <begin position="1126"/>
        <end position="1373"/>
    </location>
</feature>
<dbReference type="InterPro" id="IPR000719">
    <property type="entry name" value="Prot_kinase_dom"/>
</dbReference>
<evidence type="ECO:0000256" key="3">
    <source>
        <dbReference type="ARBA" id="ARBA00022777"/>
    </source>
</evidence>
<feature type="transmembrane region" description="Helical" evidence="6">
    <location>
        <begin position="100"/>
        <end position="121"/>
    </location>
</feature>
<feature type="compositionally biased region" description="Basic and acidic residues" evidence="5">
    <location>
        <begin position="759"/>
        <end position="769"/>
    </location>
</feature>
<feature type="compositionally biased region" description="Polar residues" evidence="5">
    <location>
        <begin position="732"/>
        <end position="755"/>
    </location>
</feature>
<dbReference type="SUPFAM" id="SSF56112">
    <property type="entry name" value="Protein kinase-like (PK-like)"/>
    <property type="match status" value="1"/>
</dbReference>
<organism evidence="8 9">
    <name type="scientific">Triparma retinervis</name>
    <dbReference type="NCBI Taxonomy" id="2557542"/>
    <lineage>
        <taxon>Eukaryota</taxon>
        <taxon>Sar</taxon>
        <taxon>Stramenopiles</taxon>
        <taxon>Ochrophyta</taxon>
        <taxon>Bolidophyceae</taxon>
        <taxon>Parmales</taxon>
        <taxon>Triparmaceae</taxon>
        <taxon>Triparma</taxon>
    </lineage>
</organism>
<sequence length="1703" mass="193599">MYAPSGNDEERISAPHSKVSPSVYRLGLLSNPPHSDDLKGYIIRALFLDSSLLFIKALVGWHKSDKEVEIREALKSTDTLITPAWQLSSPKHPHSLISTLYYVFYALNVVILLRVIYIMRFNEKEDIQQKKDLHDMQQQQQQAAMAAQQQATYEITIHGHDYLLVYLTFSLDLFSHKLNHLSRALVALGINTFARYVVSSDNAREVFCGFTVLDGVGSEHTRGIFSMLITICNSERNRYASIWVIFFTYLVCSSSEWHTLGFLCDNGNIPMRLLLKYLADFENKRGNHGGNHGKNQGGNHGKNHGKYRKGNDGEDESEDEDIEEEEGGKNYVDSGGLEGGLEGHSESHYSAVATSLSPRQIRAHGSPSRAEATMPRHERKSAPTTDLSTFESHSVTGYNPEEEVNLRDLLGMYHASGLADLNGKGYILKQGSTYVEEYNIRVGGEPKHNKKTGQMAGKAAGIVRTSMTQICAWCWNFCSEERMKTNALVDVRREIVALDSDHAMTVYTQKFFPPPHCNRDFFLRQVWKRADEHTVFIYMYESSSHIFNETFYRATADGTKETRRASLKSILVLQEEIGGEAAAKGAGGNNTRVSQLCVMDLNGKMDDSLTLGALKSCMNIIKELQTYFPGNLADTPGVGPELNNILDERHILNASNDLLGQGEASSMNSTTSNVVHDLHDLNTHNVDVAGFQCLLNEAKKVSASKRQEQKRQSDLSPSESPTIVSPVDSPGHSPTGTVTSSLTLKTLQSEGSSLGTFDYGRDDGPDDARNAGSKRSGNAKENGTTIDLPQQSPRQSFKDKEEGGGFVFWLIKHRWDVVMSTSSSTTSSSTTASDKKIFEMDEVKDMRLLYRNAEFRDPDVEKDYNDYLIISQVKHLEYSACFLFVISAISFMTNLYRLIYHDNSHEGKSFTMGQEIFFISFTLSMCLGSLSLYRSKEREGRFLMLGVHLLSGLVFGLKLDTEGFINKNLFILPLVHYTADGQQHQQYYPCFYIFQMYSFVWLSSITFFSIASSVQPRVAKPHLLVHSLIILLRLASITNDRDYTWVLHRIILPTTMFIVCFFYNQVQDNHLRRAFKTLYVNFNEEYNYRVGRFNSAYNQQQMEYIQIASNQFRDGYKGRDISFEELEFQKQIGQGATCTVHMALYRNKIVAVRQLIMSQISRYSATNFVSEMCLLSKLSHPNIICLYGVVQFNSTKRSHLSMVLEYASEGSVYDYLRAHESVDWQGYKRDLKTSNCLVTEWREVKICDFGACCYLHSMDTPEASEVIGSKYHMSPEMLSGDKYDEKTDVFAFGSVLADIGMGGNLQKLFLNRPNGPKAFDFNEFIIRGWRPPLPHAWTVEMPFIADLIGQCWSKDPKDRPTFRKIKSTLRKWSGKLTRKLNESAVLRATTEYTEEEKRLLKEDMNASERLNVPPENFKLGKQNPFLLQRNWFTTANKNGRTAWEIHIEKTLSFPAWEVLDFIIDVENTERTSNMRALGIFNCKVLQMENEHSKVVTSSMMLNSKKFITISKMMWKEVQKDYFFFSNKHTEDPAIRKEVDAEGGAYLNVSDTMSIQGSPDGESCHIIINKRLKDPQMSKLSNIQPFNSTSIAEIEAIEAVLKKRRLQKIVNMQKLGERAQRYNRGNSYVDLENYEISTEIDIVNQGDKTVDNEKPWISSKAMDQDYRRWKKKNRVMSGLSSKAKKQEEQKQKEANLSMDVISEG</sequence>
<feature type="compositionally biased region" description="Acidic residues" evidence="5">
    <location>
        <begin position="313"/>
        <end position="326"/>
    </location>
</feature>
<keyword evidence="9" id="KW-1185">Reference proteome</keyword>
<evidence type="ECO:0000313" key="9">
    <source>
        <dbReference type="Proteomes" id="UP001165082"/>
    </source>
</evidence>
<evidence type="ECO:0000256" key="5">
    <source>
        <dbReference type="SAM" id="MobiDB-lite"/>
    </source>
</evidence>
<dbReference type="InterPro" id="IPR011009">
    <property type="entry name" value="Kinase-like_dom_sf"/>
</dbReference>
<keyword evidence="1" id="KW-0808">Transferase</keyword>
<dbReference type="GO" id="GO:0004674">
    <property type="term" value="F:protein serine/threonine kinase activity"/>
    <property type="evidence" value="ECO:0007669"/>
    <property type="project" value="TreeGrafter"/>
</dbReference>
<dbReference type="PANTHER" id="PTHR44329">
    <property type="entry name" value="SERINE/THREONINE-PROTEIN KINASE TNNI3K-RELATED"/>
    <property type="match status" value="1"/>
</dbReference>
<keyword evidence="6" id="KW-0812">Transmembrane</keyword>
<feature type="transmembrane region" description="Helical" evidence="6">
    <location>
        <begin position="942"/>
        <end position="959"/>
    </location>
</feature>
<dbReference type="EMBL" id="BRXZ01004477">
    <property type="protein sequence ID" value="GMH49656.1"/>
    <property type="molecule type" value="Genomic_DNA"/>
</dbReference>
<evidence type="ECO:0000259" key="7">
    <source>
        <dbReference type="PROSITE" id="PS50011"/>
    </source>
</evidence>
<feature type="transmembrane region" description="Helical" evidence="6">
    <location>
        <begin position="991"/>
        <end position="1011"/>
    </location>
</feature>
<name>A0A9W6ZC95_9STRA</name>
<evidence type="ECO:0000256" key="4">
    <source>
        <dbReference type="ARBA" id="ARBA00022840"/>
    </source>
</evidence>
<feature type="compositionally biased region" description="Basic and acidic residues" evidence="5">
    <location>
        <begin position="701"/>
        <end position="713"/>
    </location>
</feature>
<dbReference type="InterPro" id="IPR001245">
    <property type="entry name" value="Ser-Thr/Tyr_kinase_cat_dom"/>
</dbReference>
<keyword evidence="2" id="KW-0547">Nucleotide-binding</keyword>
<dbReference type="OrthoDB" id="4062651at2759"/>
<keyword evidence="6" id="KW-1133">Transmembrane helix</keyword>
<dbReference type="PROSITE" id="PS50011">
    <property type="entry name" value="PROTEIN_KINASE_DOM"/>
    <property type="match status" value="1"/>
</dbReference>
<protein>
    <recommendedName>
        <fullName evidence="7">Protein kinase domain-containing protein</fullName>
    </recommendedName>
</protein>
<keyword evidence="4" id="KW-0067">ATP-binding</keyword>
<dbReference type="InterPro" id="IPR051681">
    <property type="entry name" value="Ser/Thr_Kinases-Pseudokinases"/>
</dbReference>
<proteinExistence type="predicted"/>
<feature type="compositionally biased region" description="Polar residues" evidence="5">
    <location>
        <begin position="773"/>
        <end position="795"/>
    </location>
</feature>
<evidence type="ECO:0000256" key="2">
    <source>
        <dbReference type="ARBA" id="ARBA00022741"/>
    </source>
</evidence>
<feature type="compositionally biased region" description="Polar residues" evidence="5">
    <location>
        <begin position="714"/>
        <end position="723"/>
    </location>
</feature>
<dbReference type="Proteomes" id="UP001165082">
    <property type="component" value="Unassembled WGS sequence"/>
</dbReference>